<feature type="compositionally biased region" description="Low complexity" evidence="1">
    <location>
        <begin position="83"/>
        <end position="114"/>
    </location>
</feature>
<reference evidence="3 4" key="1">
    <citation type="submission" date="2019-12" db="EMBL/GenBank/DDBJ databases">
        <authorList>
            <person name="Huq M.A."/>
        </authorList>
    </citation>
    <scope>NUCLEOTIDE SEQUENCE [LARGE SCALE GENOMIC DNA]</scope>
    <source>
        <strain evidence="3 4">MAH-18</strain>
    </source>
</reference>
<dbReference type="Proteomes" id="UP000473525">
    <property type="component" value="Unassembled WGS sequence"/>
</dbReference>
<organism evidence="3 4">
    <name type="scientific">Nocardioides agri</name>
    <dbReference type="NCBI Taxonomy" id="2682843"/>
    <lineage>
        <taxon>Bacteria</taxon>
        <taxon>Bacillati</taxon>
        <taxon>Actinomycetota</taxon>
        <taxon>Actinomycetes</taxon>
        <taxon>Propionibacteriales</taxon>
        <taxon>Nocardioidaceae</taxon>
        <taxon>Nocardioides</taxon>
    </lineage>
</organism>
<evidence type="ECO:0000256" key="1">
    <source>
        <dbReference type="SAM" id="MobiDB-lite"/>
    </source>
</evidence>
<keyword evidence="2" id="KW-0812">Transmembrane</keyword>
<dbReference type="RefSeq" id="WP_157342751.1">
    <property type="nucleotide sequence ID" value="NZ_WSEK01000004.1"/>
</dbReference>
<gene>
    <name evidence="3" type="ORF">GON03_12005</name>
</gene>
<feature type="region of interest" description="Disordered" evidence="1">
    <location>
        <begin position="151"/>
        <end position="178"/>
    </location>
</feature>
<keyword evidence="4" id="KW-1185">Reference proteome</keyword>
<feature type="region of interest" description="Disordered" evidence="1">
    <location>
        <begin position="83"/>
        <end position="122"/>
    </location>
</feature>
<proteinExistence type="predicted"/>
<name>A0A6L6XRU6_9ACTN</name>
<dbReference type="AlphaFoldDB" id="A0A6L6XRU6"/>
<keyword evidence="2" id="KW-0472">Membrane</keyword>
<keyword evidence="2" id="KW-1133">Transmembrane helix</keyword>
<sequence>MNDPDDAVRRLLAEARHAEPLPDDVAARLDDVLADLRAEGPPPAVVDLAAARRRRTRLRNGLVAAAAVVLVGFGISRVDLSGMSTDSSDAGGSADSAARESAAAPAAPSPLDGDAQAEGQLDGQGLASLGPVVRLRSDRLEQQVQRLVAASAAGSDQGRSADEVDECPAPSGPGRSLAATYDGAPAVLVLRPPAGGVRVADVYLCGESTPVRSVSVPVG</sequence>
<evidence type="ECO:0000313" key="4">
    <source>
        <dbReference type="Proteomes" id="UP000473525"/>
    </source>
</evidence>
<dbReference type="EMBL" id="WSEK01000004">
    <property type="protein sequence ID" value="MVQ49910.1"/>
    <property type="molecule type" value="Genomic_DNA"/>
</dbReference>
<comment type="caution">
    <text evidence="3">The sequence shown here is derived from an EMBL/GenBank/DDBJ whole genome shotgun (WGS) entry which is preliminary data.</text>
</comment>
<accession>A0A6L6XRU6</accession>
<protein>
    <submittedName>
        <fullName evidence="3">Uncharacterized protein</fullName>
    </submittedName>
</protein>
<evidence type="ECO:0000313" key="3">
    <source>
        <dbReference type="EMBL" id="MVQ49910.1"/>
    </source>
</evidence>
<feature type="transmembrane region" description="Helical" evidence="2">
    <location>
        <begin position="61"/>
        <end position="78"/>
    </location>
</feature>
<evidence type="ECO:0000256" key="2">
    <source>
        <dbReference type="SAM" id="Phobius"/>
    </source>
</evidence>